<dbReference type="InterPro" id="IPR018225">
    <property type="entry name" value="Transaldolase_AS"/>
</dbReference>
<dbReference type="RefSeq" id="WP_166280824.1">
    <property type="nucleotide sequence ID" value="NZ_JTHE03000035.1"/>
</dbReference>
<dbReference type="Pfam" id="PF00923">
    <property type="entry name" value="TAL_FSA"/>
    <property type="match status" value="1"/>
</dbReference>
<dbReference type="InterPro" id="IPR013785">
    <property type="entry name" value="Aldolase_TIM"/>
</dbReference>
<evidence type="ECO:0000313" key="2">
    <source>
        <dbReference type="EMBL" id="MCM1982252.1"/>
    </source>
</evidence>
<reference evidence="2 3" key="1">
    <citation type="journal article" date="2015" name="Genome Announc.">
        <title>Draft Genome Sequence of Filamentous Marine Cyanobacterium Lyngbya confervoides Strain BDU141951.</title>
        <authorList>
            <person name="Chandrababunaidu M.M."/>
            <person name="Sen D."/>
            <person name="Tripathy S."/>
        </authorList>
    </citation>
    <scope>NUCLEOTIDE SEQUENCE [LARGE SCALE GENOMIC DNA]</scope>
    <source>
        <strain evidence="2 3">BDU141951</strain>
    </source>
</reference>
<protein>
    <submittedName>
        <fullName evidence="2">Transaldolase</fullName>
    </submittedName>
</protein>
<accession>A0ABD4T0Z3</accession>
<dbReference type="PANTHER" id="PTHR10683">
    <property type="entry name" value="TRANSALDOLASE"/>
    <property type="match status" value="1"/>
</dbReference>
<dbReference type="SUPFAM" id="SSF51569">
    <property type="entry name" value="Aldolase"/>
    <property type="match status" value="1"/>
</dbReference>
<dbReference type="PROSITE" id="PS01054">
    <property type="entry name" value="TRANSALDOLASE_1"/>
    <property type="match status" value="1"/>
</dbReference>
<dbReference type="AlphaFoldDB" id="A0ABD4T0Z3"/>
<sequence>MAFYLDSADLSQAQAAMDWGWVHGITTNPTLMAQQSQSPEQILAQLRRICRGELYYQLMAPDLPQMIREAHLAYDIVGPQLVLKIPATHHGFRAVAQLAPRMTCSVTGIYSAAQAAIAQAAGATYAIAYVNRATRLLGNGIELVQGMAQVLAGTKTQILAASLKSSEEAVAARIAGAKHLTLPYDLLKTLADHPLSEQTAAAFHQSGRGLNLETH</sequence>
<proteinExistence type="predicted"/>
<comment type="caution">
    <text evidence="2">The sequence shown here is derived from an EMBL/GenBank/DDBJ whole genome shotgun (WGS) entry which is preliminary data.</text>
</comment>
<gene>
    <name evidence="2" type="ORF">QQ91_0005345</name>
</gene>
<dbReference type="Proteomes" id="UP000031561">
    <property type="component" value="Unassembled WGS sequence"/>
</dbReference>
<organism evidence="2 3">
    <name type="scientific">Lyngbya confervoides BDU141951</name>
    <dbReference type="NCBI Taxonomy" id="1574623"/>
    <lineage>
        <taxon>Bacteria</taxon>
        <taxon>Bacillati</taxon>
        <taxon>Cyanobacteriota</taxon>
        <taxon>Cyanophyceae</taxon>
        <taxon>Oscillatoriophycideae</taxon>
        <taxon>Oscillatoriales</taxon>
        <taxon>Microcoleaceae</taxon>
        <taxon>Lyngbya</taxon>
    </lineage>
</organism>
<dbReference type="PANTHER" id="PTHR10683:SF40">
    <property type="entry name" value="FRUCTOSE-6-PHOSPHATE ALDOLASE 1-RELATED"/>
    <property type="match status" value="1"/>
</dbReference>
<evidence type="ECO:0000256" key="1">
    <source>
        <dbReference type="ARBA" id="ARBA00023270"/>
    </source>
</evidence>
<keyword evidence="1" id="KW-0704">Schiff base</keyword>
<dbReference type="InterPro" id="IPR001585">
    <property type="entry name" value="TAL/FSA"/>
</dbReference>
<evidence type="ECO:0000313" key="3">
    <source>
        <dbReference type="Proteomes" id="UP000031561"/>
    </source>
</evidence>
<keyword evidence="3" id="KW-1185">Reference proteome</keyword>
<name>A0ABD4T0Z3_9CYAN</name>
<dbReference type="EMBL" id="JTHE03000035">
    <property type="protein sequence ID" value="MCM1982252.1"/>
    <property type="molecule type" value="Genomic_DNA"/>
</dbReference>
<dbReference type="Gene3D" id="3.20.20.70">
    <property type="entry name" value="Aldolase class I"/>
    <property type="match status" value="1"/>
</dbReference>